<dbReference type="PROSITE" id="PS50800">
    <property type="entry name" value="SAP"/>
    <property type="match status" value="1"/>
</dbReference>
<dbReference type="HAMAP" id="MF_00948">
    <property type="entry name" value="NusG"/>
    <property type="match status" value="1"/>
</dbReference>
<dbReference type="Gene3D" id="2.30.30.30">
    <property type="match status" value="1"/>
</dbReference>
<dbReference type="KEGG" id="cme:CYME_CMR024C"/>
<feature type="region of interest" description="Disordered" evidence="5">
    <location>
        <begin position="54"/>
        <end position="75"/>
    </location>
</feature>
<dbReference type="GeneID" id="16996968"/>
<feature type="compositionally biased region" description="Basic and acidic residues" evidence="5">
    <location>
        <begin position="427"/>
        <end position="436"/>
    </location>
</feature>
<dbReference type="AlphaFoldDB" id="M1V6N0"/>
<name>M1V6N0_CYAM1</name>
<dbReference type="SUPFAM" id="SSF68906">
    <property type="entry name" value="SAP domain"/>
    <property type="match status" value="1"/>
</dbReference>
<dbReference type="OrthoDB" id="8300383at2759"/>
<dbReference type="Proteomes" id="UP000007014">
    <property type="component" value="Chromosome 18"/>
</dbReference>
<evidence type="ECO:0000259" key="6">
    <source>
        <dbReference type="PROSITE" id="PS50800"/>
    </source>
</evidence>
<dbReference type="Gene3D" id="3.30.70.940">
    <property type="entry name" value="NusG, N-terminal domain"/>
    <property type="match status" value="1"/>
</dbReference>
<feature type="compositionally biased region" description="Acidic residues" evidence="5">
    <location>
        <begin position="318"/>
        <end position="328"/>
    </location>
</feature>
<reference evidence="7 8" key="1">
    <citation type="journal article" date="2004" name="Nature">
        <title>Genome sequence of the ultrasmall unicellular red alga Cyanidioschyzon merolae 10D.</title>
        <authorList>
            <person name="Matsuzaki M."/>
            <person name="Misumi O."/>
            <person name="Shin-i T."/>
            <person name="Maruyama S."/>
            <person name="Takahara M."/>
            <person name="Miyagishima S."/>
            <person name="Mori T."/>
            <person name="Nishida K."/>
            <person name="Yagisawa F."/>
            <person name="Nishida K."/>
            <person name="Yoshida Y."/>
            <person name="Nishimura Y."/>
            <person name="Nakao S."/>
            <person name="Kobayashi T."/>
            <person name="Momoyama Y."/>
            <person name="Higashiyama T."/>
            <person name="Minoda A."/>
            <person name="Sano M."/>
            <person name="Nomoto H."/>
            <person name="Oishi K."/>
            <person name="Hayashi H."/>
            <person name="Ohta F."/>
            <person name="Nishizaka S."/>
            <person name="Haga S."/>
            <person name="Miura S."/>
            <person name="Morishita T."/>
            <person name="Kabeya Y."/>
            <person name="Terasawa K."/>
            <person name="Suzuki Y."/>
            <person name="Ishii Y."/>
            <person name="Asakawa S."/>
            <person name="Takano H."/>
            <person name="Ohta N."/>
            <person name="Kuroiwa H."/>
            <person name="Tanaka K."/>
            <person name="Shimizu N."/>
            <person name="Sugano S."/>
            <person name="Sato N."/>
            <person name="Nozaki H."/>
            <person name="Ogasawara N."/>
            <person name="Kohara Y."/>
            <person name="Kuroiwa T."/>
        </authorList>
    </citation>
    <scope>NUCLEOTIDE SEQUENCE [LARGE SCALE GENOMIC DNA]</scope>
    <source>
        <strain evidence="7 8">10D</strain>
    </source>
</reference>
<feature type="domain" description="SAP" evidence="6">
    <location>
        <begin position="370"/>
        <end position="404"/>
    </location>
</feature>
<dbReference type="Gramene" id="CMR024CT">
    <property type="protein sequence ID" value="CMR024CT"/>
    <property type="gene ID" value="CMR024C"/>
</dbReference>
<protein>
    <submittedName>
        <fullName evidence="7">Transcription antiterminator protein, probably for organellar transcription</fullName>
    </submittedName>
</protein>
<evidence type="ECO:0000313" key="8">
    <source>
        <dbReference type="Proteomes" id="UP000007014"/>
    </source>
</evidence>
<evidence type="ECO:0000313" key="7">
    <source>
        <dbReference type="EMBL" id="BAM82310.1"/>
    </source>
</evidence>
<dbReference type="Pfam" id="PF02037">
    <property type="entry name" value="SAP"/>
    <property type="match status" value="1"/>
</dbReference>
<sequence>MFTEAAIPFPWRQRGTRLMACSGREFLCGLRRWNSSCNTLREPQQATVRQLLTMRGRKKSSKEAELQRDDDVTKAASGKEATAAAAAAAEGSEQAAASDAAGVLRDMPAVLRERPHWYLVQTVPGLEDNVRITLEAKVRNTPSMTDKITQVIVPKLKAMQLSAGGERVEFEEKVFPCYVMVEMVLNEETWEFVRSTAYVVQFVGRDRARRSRAGGVVGGRGLVQPQPLSESEVRRIFDQISVGSSIVSQELKIQAGDFVRVRQGNLAGHEGVVASVSPGRGKLTVNLRWLNRDVPTEFGLEEVEKLDRKFVDLPAPPPDEESEAEPSEESAATKIPRTVRRVLPEDRVEALEALARLDYDWRMLVAMERLDRVPMQALRQYCRAYGLGASGRKVALIERVRQHVIEAIRKEEEQEEQEQVAENPPTPKEHSETVRE</sequence>
<evidence type="ECO:0000256" key="4">
    <source>
        <dbReference type="ARBA" id="ARBA00023163"/>
    </source>
</evidence>
<dbReference type="InterPro" id="IPR036735">
    <property type="entry name" value="NGN_dom_sf"/>
</dbReference>
<evidence type="ECO:0000256" key="2">
    <source>
        <dbReference type="ARBA" id="ARBA00022814"/>
    </source>
</evidence>
<feature type="compositionally biased region" description="Basic and acidic residues" evidence="5">
    <location>
        <begin position="61"/>
        <end position="73"/>
    </location>
</feature>
<dbReference type="SUPFAM" id="SSF50104">
    <property type="entry name" value="Translation proteins SH3-like domain"/>
    <property type="match status" value="1"/>
</dbReference>
<dbReference type="GO" id="GO:0006354">
    <property type="term" value="P:DNA-templated transcription elongation"/>
    <property type="evidence" value="ECO:0007669"/>
    <property type="project" value="InterPro"/>
</dbReference>
<dbReference type="GO" id="GO:0005829">
    <property type="term" value="C:cytosol"/>
    <property type="evidence" value="ECO:0007669"/>
    <property type="project" value="TreeGrafter"/>
</dbReference>
<dbReference type="HOGENOM" id="CLU_629095_0_0_1"/>
<dbReference type="SUPFAM" id="SSF82679">
    <property type="entry name" value="N-utilization substance G protein NusG, N-terminal domain"/>
    <property type="match status" value="1"/>
</dbReference>
<dbReference type="eggNOG" id="ENOG502SDDJ">
    <property type="taxonomic scope" value="Eukaryota"/>
</dbReference>
<dbReference type="PANTHER" id="PTHR30265:SF2">
    <property type="entry name" value="TRANSCRIPTION TERMINATION_ANTITERMINATION PROTEIN NUSG"/>
    <property type="match status" value="1"/>
</dbReference>
<dbReference type="InterPro" id="IPR047050">
    <property type="entry name" value="NGN"/>
</dbReference>
<dbReference type="InterPro" id="IPR001062">
    <property type="entry name" value="Transcrpt_antiterm_NusG"/>
</dbReference>
<keyword evidence="2" id="KW-0889">Transcription antitermination</keyword>
<dbReference type="InterPro" id="IPR003034">
    <property type="entry name" value="SAP_dom"/>
</dbReference>
<dbReference type="InterPro" id="IPR043425">
    <property type="entry name" value="NusG-like"/>
</dbReference>
<proteinExistence type="inferred from homology"/>
<reference evidence="7 8" key="2">
    <citation type="journal article" date="2007" name="BMC Biol.">
        <title>A 100%-complete sequence reveals unusually simple genomic features in the hot-spring red alga Cyanidioschyzon merolae.</title>
        <authorList>
            <person name="Nozaki H."/>
            <person name="Takano H."/>
            <person name="Misumi O."/>
            <person name="Terasawa K."/>
            <person name="Matsuzaki M."/>
            <person name="Maruyama S."/>
            <person name="Nishida K."/>
            <person name="Yagisawa F."/>
            <person name="Yoshida Y."/>
            <person name="Fujiwara T."/>
            <person name="Takio S."/>
            <person name="Tamura K."/>
            <person name="Chung S.J."/>
            <person name="Nakamura S."/>
            <person name="Kuroiwa H."/>
            <person name="Tanaka K."/>
            <person name="Sato N."/>
            <person name="Kuroiwa T."/>
        </authorList>
    </citation>
    <scope>NUCLEOTIDE SEQUENCE [LARGE SCALE GENOMIC DNA]</scope>
    <source>
        <strain evidence="7 8">10D</strain>
    </source>
</reference>
<dbReference type="Pfam" id="PF02357">
    <property type="entry name" value="NusG"/>
    <property type="match status" value="1"/>
</dbReference>
<accession>M1V6N0</accession>
<dbReference type="PANTHER" id="PTHR30265">
    <property type="entry name" value="RHO-INTERACTING TRANSCRIPTION TERMINATION FACTOR NUSG"/>
    <property type="match status" value="1"/>
</dbReference>
<keyword evidence="4" id="KW-0804">Transcription</keyword>
<dbReference type="InterPro" id="IPR036361">
    <property type="entry name" value="SAP_dom_sf"/>
</dbReference>
<dbReference type="GO" id="GO:0031564">
    <property type="term" value="P:transcription antitermination"/>
    <property type="evidence" value="ECO:0007669"/>
    <property type="project" value="UniProtKB-KW"/>
</dbReference>
<evidence type="ECO:0000256" key="1">
    <source>
        <dbReference type="ARBA" id="ARBA00022472"/>
    </source>
</evidence>
<dbReference type="InterPro" id="IPR006645">
    <property type="entry name" value="NGN-like_dom"/>
</dbReference>
<dbReference type="GO" id="GO:0032784">
    <property type="term" value="P:regulation of DNA-templated transcription elongation"/>
    <property type="evidence" value="ECO:0007669"/>
    <property type="project" value="InterPro"/>
</dbReference>
<keyword evidence="3" id="KW-0805">Transcription regulation</keyword>
<dbReference type="SMART" id="SM00738">
    <property type="entry name" value="NGN"/>
    <property type="match status" value="1"/>
</dbReference>
<dbReference type="GO" id="GO:0006353">
    <property type="term" value="P:DNA-templated transcription termination"/>
    <property type="evidence" value="ECO:0007669"/>
    <property type="project" value="UniProtKB-KW"/>
</dbReference>
<gene>
    <name evidence="7" type="ORF">CYME_CMR024C</name>
</gene>
<dbReference type="CDD" id="cd09891">
    <property type="entry name" value="NGN_Bact_1"/>
    <property type="match status" value="1"/>
</dbReference>
<dbReference type="InterPro" id="IPR014722">
    <property type="entry name" value="Rib_uL2_dom2"/>
</dbReference>
<keyword evidence="8" id="KW-1185">Reference proteome</keyword>
<feature type="region of interest" description="Disordered" evidence="5">
    <location>
        <begin position="311"/>
        <end position="336"/>
    </location>
</feature>
<dbReference type="InterPro" id="IPR008991">
    <property type="entry name" value="Translation_prot_SH3-like_sf"/>
</dbReference>
<evidence type="ECO:0000256" key="5">
    <source>
        <dbReference type="SAM" id="MobiDB-lite"/>
    </source>
</evidence>
<feature type="region of interest" description="Disordered" evidence="5">
    <location>
        <begin position="411"/>
        <end position="436"/>
    </location>
</feature>
<organism evidence="7 8">
    <name type="scientific">Cyanidioschyzon merolae (strain NIES-3377 / 10D)</name>
    <name type="common">Unicellular red alga</name>
    <dbReference type="NCBI Taxonomy" id="280699"/>
    <lineage>
        <taxon>Eukaryota</taxon>
        <taxon>Rhodophyta</taxon>
        <taxon>Bangiophyceae</taxon>
        <taxon>Cyanidiales</taxon>
        <taxon>Cyanidiaceae</taxon>
        <taxon>Cyanidioschyzon</taxon>
    </lineage>
</organism>
<dbReference type="RefSeq" id="XP_005538346.1">
    <property type="nucleotide sequence ID" value="XM_005538289.1"/>
</dbReference>
<keyword evidence="1" id="KW-0806">Transcription termination</keyword>
<evidence type="ECO:0000256" key="3">
    <source>
        <dbReference type="ARBA" id="ARBA00023015"/>
    </source>
</evidence>
<dbReference type="EMBL" id="AP006500">
    <property type="protein sequence ID" value="BAM82310.1"/>
    <property type="molecule type" value="Genomic_DNA"/>
</dbReference>